<dbReference type="GO" id="GO:0016740">
    <property type="term" value="F:transferase activity"/>
    <property type="evidence" value="ECO:0007669"/>
    <property type="project" value="UniProtKB-KW"/>
</dbReference>
<dbReference type="InterPro" id="IPR036873">
    <property type="entry name" value="Rhodanese-like_dom_sf"/>
</dbReference>
<proteinExistence type="predicted"/>
<dbReference type="AlphaFoldDB" id="A0A097IIA0"/>
<gene>
    <name evidence="2" type="ORF">CDOO_11755</name>
</gene>
<evidence type="ECO:0000313" key="2">
    <source>
        <dbReference type="EMBL" id="AIT61860.1"/>
    </source>
</evidence>
<evidence type="ECO:0000259" key="1">
    <source>
        <dbReference type="PROSITE" id="PS50206"/>
    </source>
</evidence>
<dbReference type="RefSeq" id="WP_018022815.1">
    <property type="nucleotide sequence ID" value="NZ_AQUX01000013.1"/>
</dbReference>
<keyword evidence="3" id="KW-1185">Reference proteome</keyword>
<dbReference type="CDD" id="cd00158">
    <property type="entry name" value="RHOD"/>
    <property type="match status" value="1"/>
</dbReference>
<dbReference type="PANTHER" id="PTHR43031">
    <property type="entry name" value="FAD-DEPENDENT OXIDOREDUCTASE"/>
    <property type="match status" value="1"/>
</dbReference>
<organism evidence="2 3">
    <name type="scientific">Corynebacterium doosanense CAU 212 = DSM 45436</name>
    <dbReference type="NCBI Taxonomy" id="558173"/>
    <lineage>
        <taxon>Bacteria</taxon>
        <taxon>Bacillati</taxon>
        <taxon>Actinomycetota</taxon>
        <taxon>Actinomycetes</taxon>
        <taxon>Mycobacteriales</taxon>
        <taxon>Corynebacteriaceae</taxon>
        <taxon>Corynebacterium</taxon>
    </lineage>
</organism>
<dbReference type="PROSITE" id="PS50206">
    <property type="entry name" value="RHODANESE_3"/>
    <property type="match status" value="1"/>
</dbReference>
<feature type="domain" description="Rhodanese" evidence="1">
    <location>
        <begin position="9"/>
        <end position="97"/>
    </location>
</feature>
<dbReference type="STRING" id="558173.CDOO_11755"/>
<protein>
    <submittedName>
        <fullName evidence="2">Sulfurtransferase</fullName>
    </submittedName>
</protein>
<name>A0A097IIA0_9CORY</name>
<dbReference type="SUPFAM" id="SSF52821">
    <property type="entry name" value="Rhodanese/Cell cycle control phosphatase"/>
    <property type="match status" value="1"/>
</dbReference>
<accession>A0A097IIA0</accession>
<evidence type="ECO:0000313" key="3">
    <source>
        <dbReference type="Proteomes" id="UP000029914"/>
    </source>
</evidence>
<dbReference type="OrthoDB" id="9800872at2"/>
<dbReference type="Proteomes" id="UP000029914">
    <property type="component" value="Chromosome"/>
</dbReference>
<dbReference type="Pfam" id="PF00581">
    <property type="entry name" value="Rhodanese"/>
    <property type="match status" value="1"/>
</dbReference>
<sequence>MKNVTVTEVPADAQLIDVREPDEFAEVHARGAVNVPLSEFMERHGEIDDTQPVYVICKSGGRSAQAAQYMEGALGMEDVINVEGGTQAWVRSGLATE</sequence>
<reference evidence="2 3" key="1">
    <citation type="submission" date="2013-09" db="EMBL/GenBank/DDBJ databases">
        <title>Complete genome sequence of Corynebacterium doosanense CAU 212(T) (=DSM 45436(T)), isolated from activated sludge.</title>
        <authorList>
            <person name="Schaffert L."/>
            <person name="Albersmeier A."/>
            <person name="Kalinowski J."/>
            <person name="Ruckert C."/>
        </authorList>
    </citation>
    <scope>NUCLEOTIDE SEQUENCE [LARGE SCALE GENOMIC DNA]</scope>
    <source>
        <strain evidence="2 3">CAU 212</strain>
    </source>
</reference>
<dbReference type="EMBL" id="CP006764">
    <property type="protein sequence ID" value="AIT61860.1"/>
    <property type="molecule type" value="Genomic_DNA"/>
</dbReference>
<dbReference type="Gene3D" id="3.40.250.10">
    <property type="entry name" value="Rhodanese-like domain"/>
    <property type="match status" value="1"/>
</dbReference>
<dbReference type="PANTHER" id="PTHR43031:SF1">
    <property type="entry name" value="PYRIDINE NUCLEOTIDE-DISULPHIDE OXIDOREDUCTASE"/>
    <property type="match status" value="1"/>
</dbReference>
<keyword evidence="2" id="KW-0808">Transferase</keyword>
<dbReference type="InterPro" id="IPR050229">
    <property type="entry name" value="GlpE_sulfurtransferase"/>
</dbReference>
<dbReference type="HOGENOM" id="CLU_089574_13_0_11"/>
<dbReference type="KEGG" id="cdo:CDOO_11755"/>
<dbReference type="eggNOG" id="COG0607">
    <property type="taxonomic scope" value="Bacteria"/>
</dbReference>
<dbReference type="InterPro" id="IPR001763">
    <property type="entry name" value="Rhodanese-like_dom"/>
</dbReference>
<dbReference type="SMART" id="SM00450">
    <property type="entry name" value="RHOD"/>
    <property type="match status" value="1"/>
</dbReference>